<evidence type="ECO:0000313" key="1">
    <source>
        <dbReference type="EMBL" id="MCP1999873.1"/>
    </source>
</evidence>
<protein>
    <submittedName>
        <fullName evidence="1">Uncharacterized protein</fullName>
    </submittedName>
</protein>
<dbReference type="EMBL" id="JALJZS010000002">
    <property type="protein sequence ID" value="MCP1999873.1"/>
    <property type="molecule type" value="Genomic_DNA"/>
</dbReference>
<comment type="caution">
    <text evidence="1">The sequence shown here is derived from an EMBL/GenBank/DDBJ whole genome shotgun (WGS) entry which is preliminary data.</text>
</comment>
<name>A0ACC6AJ30_NITWI</name>
<organism evidence="1 2">
    <name type="scientific">Nitrobacter winogradskyi</name>
    <name type="common">Nitrobacter agilis</name>
    <dbReference type="NCBI Taxonomy" id="913"/>
    <lineage>
        <taxon>Bacteria</taxon>
        <taxon>Pseudomonadati</taxon>
        <taxon>Pseudomonadota</taxon>
        <taxon>Alphaproteobacteria</taxon>
        <taxon>Hyphomicrobiales</taxon>
        <taxon>Nitrobacteraceae</taxon>
        <taxon>Nitrobacter</taxon>
    </lineage>
</organism>
<sequence length="33" mass="3572">MEDGRIIETAREARGAERGPTMRNVLVAGTARS</sequence>
<accession>A0ACC6AJ30</accession>
<reference evidence="1" key="1">
    <citation type="submission" date="2022-03" db="EMBL/GenBank/DDBJ databases">
        <title>Interactions between chemoautotrophic and heterotrophic bacteria.</title>
        <authorList>
            <person name="Santoro A."/>
        </authorList>
    </citation>
    <scope>NUCLEOTIDE SEQUENCE</scope>
    <source>
        <strain evidence="1">Nb-106</strain>
    </source>
</reference>
<proteinExistence type="predicted"/>
<keyword evidence="2" id="KW-1185">Reference proteome</keyword>
<dbReference type="Proteomes" id="UP001205486">
    <property type="component" value="Unassembled WGS sequence"/>
</dbReference>
<evidence type="ECO:0000313" key="2">
    <source>
        <dbReference type="Proteomes" id="UP001205486"/>
    </source>
</evidence>
<gene>
    <name evidence="1" type="ORF">J2S34_002321</name>
</gene>